<dbReference type="RefSeq" id="WP_002696823.1">
    <property type="nucleotide sequence ID" value="NZ_AAWS01000012.1"/>
</dbReference>
<dbReference type="Pfam" id="PF05618">
    <property type="entry name" value="Zn_protease"/>
    <property type="match status" value="1"/>
</dbReference>
<name>A1ZKG4_MICM2</name>
<dbReference type="InterPro" id="IPR008503">
    <property type="entry name" value="Asp_endopeptidase"/>
</dbReference>
<dbReference type="EMBL" id="AAWS01000012">
    <property type="protein sequence ID" value="EAY29190.1"/>
    <property type="molecule type" value="Genomic_DNA"/>
</dbReference>
<dbReference type="Gene3D" id="2.40.70.10">
    <property type="entry name" value="Acid Proteases"/>
    <property type="match status" value="1"/>
</dbReference>
<dbReference type="Proteomes" id="UP000004095">
    <property type="component" value="Unassembled WGS sequence"/>
</dbReference>
<dbReference type="PANTHER" id="PTHR38037">
    <property type="entry name" value="ZN_PROTEASE DOMAIN-CONTAINING PROTEIN"/>
    <property type="match status" value="1"/>
</dbReference>
<evidence type="ECO:0000313" key="3">
    <source>
        <dbReference type="Proteomes" id="UP000004095"/>
    </source>
</evidence>
<proteinExistence type="predicted"/>
<evidence type="ECO:0000313" key="2">
    <source>
        <dbReference type="EMBL" id="EAY29190.1"/>
    </source>
</evidence>
<feature type="domain" description="Retropepsin-like aspartic endopeptidase" evidence="1">
    <location>
        <begin position="4"/>
        <end position="138"/>
    </location>
</feature>
<reference evidence="2 3" key="1">
    <citation type="submission" date="2007-01" db="EMBL/GenBank/DDBJ databases">
        <authorList>
            <person name="Haygood M."/>
            <person name="Podell S."/>
            <person name="Anderson C."/>
            <person name="Hopkinson B."/>
            <person name="Roe K."/>
            <person name="Barbeau K."/>
            <person name="Gaasterland T."/>
            <person name="Ferriera S."/>
            <person name="Johnson J."/>
            <person name="Kravitz S."/>
            <person name="Beeson K."/>
            <person name="Sutton G."/>
            <person name="Rogers Y.-H."/>
            <person name="Friedman R."/>
            <person name="Frazier M."/>
            <person name="Venter J.C."/>
        </authorList>
    </citation>
    <scope>NUCLEOTIDE SEQUENCE [LARGE SCALE GENOMIC DNA]</scope>
    <source>
        <strain evidence="2 3">ATCC 23134</strain>
    </source>
</reference>
<organism evidence="2 3">
    <name type="scientific">Microscilla marina ATCC 23134</name>
    <dbReference type="NCBI Taxonomy" id="313606"/>
    <lineage>
        <taxon>Bacteria</taxon>
        <taxon>Pseudomonadati</taxon>
        <taxon>Bacteroidota</taxon>
        <taxon>Cytophagia</taxon>
        <taxon>Cytophagales</taxon>
        <taxon>Microscillaceae</taxon>
        <taxon>Microscilla</taxon>
    </lineage>
</organism>
<dbReference type="eggNOG" id="COG4067">
    <property type="taxonomic scope" value="Bacteria"/>
</dbReference>
<dbReference type="OrthoDB" id="9782977at2"/>
<dbReference type="PANTHER" id="PTHR38037:SF2">
    <property type="entry name" value="ATP-DEPENDENT ZINC PROTEASE DOMAIN-CONTAINING PROTEIN-RELATED"/>
    <property type="match status" value="1"/>
</dbReference>
<protein>
    <submittedName>
        <fullName evidence="2">Ribosomal protein S6 modification protein</fullName>
    </submittedName>
</protein>
<comment type="caution">
    <text evidence="2">The sequence shown here is derived from an EMBL/GenBank/DDBJ whole genome shotgun (WGS) entry which is preliminary data.</text>
</comment>
<accession>A1ZKG4</accession>
<sequence>MKTVIGRYDKADFPELMLENLSVKTDTGAYTSSIHCHDIQEIEAEGEAYIEFYLLDPSHPKYVHKKFKTKQYERKVIKSSFGESEERYIISTIIIMFGQEHPVELSLSERSNMKYPVLLGRKFLNKKFVVDTSVKNVSFRQKQQTAKKKE</sequence>
<evidence type="ECO:0000259" key="1">
    <source>
        <dbReference type="Pfam" id="PF05618"/>
    </source>
</evidence>
<dbReference type="SUPFAM" id="SSF50630">
    <property type="entry name" value="Acid proteases"/>
    <property type="match status" value="1"/>
</dbReference>
<dbReference type="AlphaFoldDB" id="A1ZKG4"/>
<keyword evidence="3" id="KW-1185">Reference proteome</keyword>
<gene>
    <name evidence="2" type="ORF">M23134_02381</name>
</gene>
<dbReference type="InterPro" id="IPR021109">
    <property type="entry name" value="Peptidase_aspartic_dom_sf"/>
</dbReference>